<feature type="compositionally biased region" description="Basic and acidic residues" evidence="1">
    <location>
        <begin position="72"/>
        <end position="82"/>
    </location>
</feature>
<dbReference type="RefSeq" id="WP_026109335.1">
    <property type="nucleotide sequence ID" value="NZ_JGVR01000030.1"/>
</dbReference>
<protein>
    <submittedName>
        <fullName evidence="3">Recombination protein RecR</fullName>
    </submittedName>
</protein>
<feature type="compositionally biased region" description="Basic residues" evidence="1">
    <location>
        <begin position="84"/>
        <end position="93"/>
    </location>
</feature>
<dbReference type="EMBL" id="JGVR01000030">
    <property type="protein sequence ID" value="KEZ16600.1"/>
    <property type="molecule type" value="Genomic_DNA"/>
</dbReference>
<gene>
    <name evidence="3" type="ORF">CP98_04028</name>
</gene>
<reference evidence="3 4" key="1">
    <citation type="submission" date="2014-03" db="EMBL/GenBank/DDBJ databases">
        <title>Genome sequence of Sphingobium yanoikuyae B1.</title>
        <authorList>
            <person name="Gan H.M."/>
            <person name="Gan H.Y."/>
            <person name="Savka M.A."/>
        </authorList>
    </citation>
    <scope>NUCLEOTIDE SEQUENCE [LARGE SCALE GENOMIC DNA]</scope>
    <source>
        <strain evidence="3 4">B1</strain>
    </source>
</reference>
<proteinExistence type="predicted"/>
<evidence type="ECO:0000259" key="2">
    <source>
        <dbReference type="Pfam" id="PF13453"/>
    </source>
</evidence>
<feature type="region of interest" description="Disordered" evidence="1">
    <location>
        <begin position="53"/>
        <end position="100"/>
    </location>
</feature>
<sequence length="100" mass="11233">MTNVTAPIGLQCPVCRVDLLMSERQGIEIDYCPQCRGVWLDRGELDKIIERSFADTAGASRTQQPPTVASRENGHPDEEGHSQRSGHHGRRKGFLRELFD</sequence>
<dbReference type="InterPro" id="IPR027392">
    <property type="entry name" value="TF_Znf"/>
</dbReference>
<evidence type="ECO:0000313" key="4">
    <source>
        <dbReference type="Proteomes" id="UP000028534"/>
    </source>
</evidence>
<dbReference type="PATRIC" id="fig|13690.10.peg.4138"/>
<name>A0A084EF58_SPHYA</name>
<evidence type="ECO:0000256" key="1">
    <source>
        <dbReference type="SAM" id="MobiDB-lite"/>
    </source>
</evidence>
<accession>A0A084EF58</accession>
<organism evidence="3 4">
    <name type="scientific">Sphingobium yanoikuyae</name>
    <name type="common">Sphingomonas yanoikuyae</name>
    <dbReference type="NCBI Taxonomy" id="13690"/>
    <lineage>
        <taxon>Bacteria</taxon>
        <taxon>Pseudomonadati</taxon>
        <taxon>Pseudomonadota</taxon>
        <taxon>Alphaproteobacteria</taxon>
        <taxon>Sphingomonadales</taxon>
        <taxon>Sphingomonadaceae</taxon>
        <taxon>Sphingobium</taxon>
    </lineage>
</organism>
<dbReference type="Proteomes" id="UP000028534">
    <property type="component" value="Unassembled WGS sequence"/>
</dbReference>
<evidence type="ECO:0000313" key="3">
    <source>
        <dbReference type="EMBL" id="KEZ16600.1"/>
    </source>
</evidence>
<feature type="domain" description="Transcription factor zinc-finger" evidence="2">
    <location>
        <begin position="11"/>
        <end position="51"/>
    </location>
</feature>
<dbReference type="eggNOG" id="COG3809">
    <property type="taxonomic scope" value="Bacteria"/>
</dbReference>
<dbReference type="Pfam" id="PF13453">
    <property type="entry name" value="Zn_ribbon_TFIIB"/>
    <property type="match status" value="1"/>
</dbReference>
<dbReference type="AlphaFoldDB" id="A0A084EF58"/>
<comment type="caution">
    <text evidence="3">The sequence shown here is derived from an EMBL/GenBank/DDBJ whole genome shotgun (WGS) entry which is preliminary data.</text>
</comment>